<dbReference type="NCBIfam" id="TIGR01614">
    <property type="entry name" value="PME_inhib"/>
    <property type="match status" value="1"/>
</dbReference>
<protein>
    <submittedName>
        <fullName evidence="6">Invertase inhibitor</fullName>
    </submittedName>
</protein>
<dbReference type="FunFam" id="1.20.140.40:FF:000008">
    <property type="entry name" value="Invertase/pectin methylesterase inhibitor family protein"/>
    <property type="match status" value="1"/>
</dbReference>
<dbReference type="PANTHER" id="PTHR36710">
    <property type="entry name" value="PECTINESTERASE INHIBITOR-LIKE"/>
    <property type="match status" value="1"/>
</dbReference>
<reference evidence="6" key="2">
    <citation type="submission" date="2025-08" db="UniProtKB">
        <authorList>
            <consortium name="RefSeq"/>
        </authorList>
    </citation>
    <scope>IDENTIFICATION</scope>
    <source>
        <tissue evidence="6">Young leaves</tissue>
    </source>
</reference>
<accession>A0A8B7C1Z3</accession>
<keyword evidence="5" id="KW-1185">Reference proteome</keyword>
<dbReference type="InterPro" id="IPR052421">
    <property type="entry name" value="PCW_Enzyme_Inhibitor"/>
</dbReference>
<dbReference type="InterPro" id="IPR035513">
    <property type="entry name" value="Invertase/methylesterase_inhib"/>
</dbReference>
<evidence type="ECO:0000259" key="4">
    <source>
        <dbReference type="SMART" id="SM00856"/>
    </source>
</evidence>
<keyword evidence="1" id="KW-0732">Signal</keyword>
<keyword evidence="2" id="KW-1015">Disulfide bond</keyword>
<dbReference type="SMART" id="SM00856">
    <property type="entry name" value="PMEI"/>
    <property type="match status" value="1"/>
</dbReference>
<dbReference type="GeneID" id="103707261"/>
<name>A0A8B7C1Z3_PHODC</name>
<dbReference type="PANTHER" id="PTHR36710:SF18">
    <property type="entry name" value="PECTINESTERASE INHIBITOR 5-RELATED"/>
    <property type="match status" value="1"/>
</dbReference>
<dbReference type="InterPro" id="IPR006501">
    <property type="entry name" value="Pectinesterase_inhib_dom"/>
</dbReference>
<organism evidence="5 6">
    <name type="scientific">Phoenix dactylifera</name>
    <name type="common">Date palm</name>
    <dbReference type="NCBI Taxonomy" id="42345"/>
    <lineage>
        <taxon>Eukaryota</taxon>
        <taxon>Viridiplantae</taxon>
        <taxon>Streptophyta</taxon>
        <taxon>Embryophyta</taxon>
        <taxon>Tracheophyta</taxon>
        <taxon>Spermatophyta</taxon>
        <taxon>Magnoliopsida</taxon>
        <taxon>Liliopsida</taxon>
        <taxon>Arecaceae</taxon>
        <taxon>Coryphoideae</taxon>
        <taxon>Phoeniceae</taxon>
        <taxon>Phoenix</taxon>
    </lineage>
</organism>
<dbReference type="Pfam" id="PF04043">
    <property type="entry name" value="PMEI"/>
    <property type="match status" value="1"/>
</dbReference>
<dbReference type="CDD" id="cd15801">
    <property type="entry name" value="PMEI-like_1"/>
    <property type="match status" value="1"/>
</dbReference>
<proteinExistence type="inferred from homology"/>
<feature type="domain" description="Pectinesterase inhibitor" evidence="4">
    <location>
        <begin position="61"/>
        <end position="211"/>
    </location>
</feature>
<gene>
    <name evidence="6" type="primary">LOC103707261</name>
</gene>
<dbReference type="KEGG" id="pda:103707261"/>
<evidence type="ECO:0000256" key="1">
    <source>
        <dbReference type="ARBA" id="ARBA00022729"/>
    </source>
</evidence>
<evidence type="ECO:0000256" key="3">
    <source>
        <dbReference type="ARBA" id="ARBA00038471"/>
    </source>
</evidence>
<dbReference type="RefSeq" id="XP_008789903.2">
    <property type="nucleotide sequence ID" value="XM_008791681.4"/>
</dbReference>
<evidence type="ECO:0000313" key="6">
    <source>
        <dbReference type="RefSeq" id="XP_008789903.2"/>
    </source>
</evidence>
<evidence type="ECO:0000256" key="2">
    <source>
        <dbReference type="ARBA" id="ARBA00023157"/>
    </source>
</evidence>
<dbReference type="SUPFAM" id="SSF101148">
    <property type="entry name" value="Plant invertase/pectin methylesterase inhibitor"/>
    <property type="match status" value="1"/>
</dbReference>
<dbReference type="GO" id="GO:0046910">
    <property type="term" value="F:pectinesterase inhibitor activity"/>
    <property type="evidence" value="ECO:0007669"/>
    <property type="project" value="UniProtKB-ARBA"/>
</dbReference>
<dbReference type="Proteomes" id="UP000228380">
    <property type="component" value="Chromosome 13"/>
</dbReference>
<sequence length="216" mass="23866">MANELKTKPLYIKKTQPFLTATQSIHFIPERHRKMAASTVRLFLLPLCLSLTIVSATATVPGPELIRETCNDAKSHHDLCVAVLSSDPKSNTSDVRGLLEIALKLTAENLTKTADFVADFLDEADKKSTEPGLQQCLAYCEDEYVDAVDQLTNAAAALESKVYRDVEQWVSVAMADVKACQEECREVPGDKRGLTKRNGDIDRLCSITLSINRILL</sequence>
<dbReference type="Gene3D" id="1.20.140.40">
    <property type="entry name" value="Invertase/pectin methylesterase inhibitor family protein"/>
    <property type="match status" value="1"/>
</dbReference>
<reference evidence="5" key="1">
    <citation type="journal article" date="2019" name="Nat. Commun.">
        <title>Genome-wide association mapping of date palm fruit traits.</title>
        <authorList>
            <person name="Hazzouri K.M."/>
            <person name="Gros-Balthazard M."/>
            <person name="Flowers J.M."/>
            <person name="Copetti D."/>
            <person name="Lemansour A."/>
            <person name="Lebrun M."/>
            <person name="Masmoudi K."/>
            <person name="Ferrand S."/>
            <person name="Dhar M.I."/>
            <person name="Fresquez Z.A."/>
            <person name="Rosas U."/>
            <person name="Zhang J."/>
            <person name="Talag J."/>
            <person name="Lee S."/>
            <person name="Kudrna D."/>
            <person name="Powell R.F."/>
            <person name="Leitch I.J."/>
            <person name="Krueger R.R."/>
            <person name="Wing R.A."/>
            <person name="Amiri K.M.A."/>
            <person name="Purugganan M.D."/>
        </authorList>
    </citation>
    <scope>NUCLEOTIDE SEQUENCE [LARGE SCALE GENOMIC DNA]</scope>
    <source>
        <strain evidence="5">cv. Khalas</strain>
    </source>
</reference>
<evidence type="ECO:0000313" key="5">
    <source>
        <dbReference type="Proteomes" id="UP000228380"/>
    </source>
</evidence>
<dbReference type="AlphaFoldDB" id="A0A8B7C1Z3"/>
<comment type="similarity">
    <text evidence="3">Belongs to the PMEI family.</text>
</comment>
<dbReference type="OrthoDB" id="841681at2759"/>